<dbReference type="Proteomes" id="UP000002892">
    <property type="component" value="Chromosome"/>
</dbReference>
<keyword evidence="8" id="KW-0594">Phospholipid biosynthesis</keyword>
<keyword evidence="5" id="KW-0560">Oxidoreductase</keyword>
<sequence length="449" mass="50264">MLNLDLENMAGLNYKCSCGIFHRVDIQTIKLGNGVINQLPSLLTAFKNTRIFLIEDQNTFEVAGKKVKQLLEEDFQISQYIFREEHLVPNEMSLGRLLVEIPEDTTLILGIGSGTINDLARFLSYKLHIPYVIVGTAPSMDGYASVVSPLIVDGVKTTFEAVYPLAIVADLDIMKAAPMHMIQAGLGDILGKYTALADWHLARVLKEEYFCESVEKLVRSAVEKCELASERLPLRENEILESLTEALILSGLAIGMVGVSRPASGEEHHLSHCWEMIGMNNGSTSKWLHGNNVGVGVGIIAEAYRYLRTINIEKVLESGKYLNFNEEKWMETLTKVYGRSAPSVIQYKKESLCFNEHQRKSNMEKIMANWDEIIKICDSLVPEPGSIRETLKKAGAIVSPQQLGIDQEVFRASLVAAKDVRKRYGVLQLLEDVGMLEEAARYITDIYYN</sequence>
<keyword evidence="3" id="KW-0479">Metal-binding</keyword>
<evidence type="ECO:0000256" key="7">
    <source>
        <dbReference type="ARBA" id="ARBA00023098"/>
    </source>
</evidence>
<dbReference type="KEGG" id="dai:Desaci_1051"/>
<dbReference type="GO" id="GO:0008654">
    <property type="term" value="P:phospholipid biosynthetic process"/>
    <property type="evidence" value="ECO:0007669"/>
    <property type="project" value="UniProtKB-KW"/>
</dbReference>
<dbReference type="EMBL" id="CP003639">
    <property type="protein sequence ID" value="AFM40090.1"/>
    <property type="molecule type" value="Genomic_DNA"/>
</dbReference>
<dbReference type="AlphaFoldDB" id="I4D2R6"/>
<gene>
    <name evidence="10" type="ordered locus">Desaci_1051</name>
</gene>
<protein>
    <submittedName>
        <fullName evidence="10">Glycerol dehydrogenase-like oxidoreductase</fullName>
    </submittedName>
</protein>
<evidence type="ECO:0000313" key="11">
    <source>
        <dbReference type="Proteomes" id="UP000002892"/>
    </source>
</evidence>
<dbReference type="STRING" id="646529.Desaci_1051"/>
<dbReference type="PANTHER" id="PTHR43616">
    <property type="entry name" value="GLYCEROL DEHYDROGENASE"/>
    <property type="match status" value="1"/>
</dbReference>
<evidence type="ECO:0000256" key="4">
    <source>
        <dbReference type="ARBA" id="ARBA00022857"/>
    </source>
</evidence>
<keyword evidence="2" id="KW-0444">Lipid biosynthesis</keyword>
<evidence type="ECO:0000256" key="8">
    <source>
        <dbReference type="ARBA" id="ARBA00023209"/>
    </source>
</evidence>
<organism evidence="10 11">
    <name type="scientific">Desulfosporosinus acidiphilus (strain DSM 22704 / JCM 16185 / SJ4)</name>
    <dbReference type="NCBI Taxonomy" id="646529"/>
    <lineage>
        <taxon>Bacteria</taxon>
        <taxon>Bacillati</taxon>
        <taxon>Bacillota</taxon>
        <taxon>Clostridia</taxon>
        <taxon>Eubacteriales</taxon>
        <taxon>Desulfitobacteriaceae</taxon>
        <taxon>Desulfosporosinus</taxon>
    </lineage>
</organism>
<evidence type="ECO:0000256" key="9">
    <source>
        <dbReference type="ARBA" id="ARBA00023264"/>
    </source>
</evidence>
<accession>I4D2R6</accession>
<reference evidence="10 11" key="1">
    <citation type="journal article" date="2012" name="J. Bacteriol.">
        <title>Complete genome sequences of Desulfosporosinus orientis DSM765T, Desulfosporosinus youngiae DSM17734T, Desulfosporosinus meridiei DSM13257T, and Desulfosporosinus acidiphilus DSM22704T.</title>
        <authorList>
            <person name="Pester M."/>
            <person name="Brambilla E."/>
            <person name="Alazard D."/>
            <person name="Rattei T."/>
            <person name="Weinmaier T."/>
            <person name="Han J."/>
            <person name="Lucas S."/>
            <person name="Lapidus A."/>
            <person name="Cheng J.F."/>
            <person name="Goodwin L."/>
            <person name="Pitluck S."/>
            <person name="Peters L."/>
            <person name="Ovchinnikova G."/>
            <person name="Teshima H."/>
            <person name="Detter J.C."/>
            <person name="Han C.S."/>
            <person name="Tapia R."/>
            <person name="Land M.L."/>
            <person name="Hauser L."/>
            <person name="Kyrpides N.C."/>
            <person name="Ivanova N.N."/>
            <person name="Pagani I."/>
            <person name="Huntmann M."/>
            <person name="Wei C.L."/>
            <person name="Davenport K.W."/>
            <person name="Daligault H."/>
            <person name="Chain P.S."/>
            <person name="Chen A."/>
            <person name="Mavromatis K."/>
            <person name="Markowitz V."/>
            <person name="Szeto E."/>
            <person name="Mikhailova N."/>
            <person name="Pati A."/>
            <person name="Wagner M."/>
            <person name="Woyke T."/>
            <person name="Ollivier B."/>
            <person name="Klenk H.P."/>
            <person name="Spring S."/>
            <person name="Loy A."/>
        </authorList>
    </citation>
    <scope>NUCLEOTIDE SEQUENCE [LARGE SCALE GENOMIC DNA]</scope>
    <source>
        <strain evidence="11">DSM 22704 / JCM 16185 / SJ4</strain>
    </source>
</reference>
<dbReference type="Gene3D" id="1.20.1090.10">
    <property type="entry name" value="Dehydroquinate synthase-like - alpha domain"/>
    <property type="match status" value="1"/>
</dbReference>
<name>I4D2R6_DESAJ</name>
<dbReference type="PANTHER" id="PTHR43616:SF5">
    <property type="entry name" value="GLYCEROL DEHYDROGENASE 1"/>
    <property type="match status" value="1"/>
</dbReference>
<dbReference type="GO" id="GO:0046872">
    <property type="term" value="F:metal ion binding"/>
    <property type="evidence" value="ECO:0007669"/>
    <property type="project" value="UniProtKB-KW"/>
</dbReference>
<dbReference type="GO" id="GO:0016614">
    <property type="term" value="F:oxidoreductase activity, acting on CH-OH group of donors"/>
    <property type="evidence" value="ECO:0007669"/>
    <property type="project" value="InterPro"/>
</dbReference>
<keyword evidence="1" id="KW-0963">Cytoplasm</keyword>
<dbReference type="Pfam" id="PF13685">
    <property type="entry name" value="Fe-ADH_2"/>
    <property type="match status" value="1"/>
</dbReference>
<proteinExistence type="predicted"/>
<dbReference type="Gene3D" id="3.40.50.1970">
    <property type="match status" value="1"/>
</dbReference>
<keyword evidence="11" id="KW-1185">Reference proteome</keyword>
<evidence type="ECO:0000256" key="2">
    <source>
        <dbReference type="ARBA" id="ARBA00022516"/>
    </source>
</evidence>
<keyword evidence="6" id="KW-0520">NAD</keyword>
<evidence type="ECO:0000256" key="1">
    <source>
        <dbReference type="ARBA" id="ARBA00022490"/>
    </source>
</evidence>
<dbReference type="RefSeq" id="WP_014826098.1">
    <property type="nucleotide sequence ID" value="NC_018068.1"/>
</dbReference>
<dbReference type="SUPFAM" id="SSF56796">
    <property type="entry name" value="Dehydroquinate synthase-like"/>
    <property type="match status" value="1"/>
</dbReference>
<evidence type="ECO:0000256" key="5">
    <source>
        <dbReference type="ARBA" id="ARBA00023002"/>
    </source>
</evidence>
<dbReference type="HOGENOM" id="CLU_038362_1_0_9"/>
<dbReference type="CDD" id="cd08175">
    <property type="entry name" value="G1PDH"/>
    <property type="match status" value="1"/>
</dbReference>
<evidence type="ECO:0000256" key="6">
    <source>
        <dbReference type="ARBA" id="ARBA00023027"/>
    </source>
</evidence>
<keyword evidence="7" id="KW-0443">Lipid metabolism</keyword>
<keyword evidence="9" id="KW-1208">Phospholipid metabolism</keyword>
<evidence type="ECO:0000313" key="10">
    <source>
        <dbReference type="EMBL" id="AFM40090.1"/>
    </source>
</evidence>
<dbReference type="GO" id="GO:0005829">
    <property type="term" value="C:cytosol"/>
    <property type="evidence" value="ECO:0007669"/>
    <property type="project" value="TreeGrafter"/>
</dbReference>
<keyword evidence="4" id="KW-0521">NADP</keyword>
<dbReference type="InterPro" id="IPR032837">
    <property type="entry name" value="G1PDH"/>
</dbReference>
<dbReference type="InterPro" id="IPR016205">
    <property type="entry name" value="Glycerol_DH"/>
</dbReference>
<evidence type="ECO:0000256" key="3">
    <source>
        <dbReference type="ARBA" id="ARBA00022723"/>
    </source>
</evidence>
<dbReference type="eggNOG" id="COG0371">
    <property type="taxonomic scope" value="Bacteria"/>
</dbReference>